<dbReference type="GO" id="GO:0004222">
    <property type="term" value="F:metalloendopeptidase activity"/>
    <property type="evidence" value="ECO:0007669"/>
    <property type="project" value="TreeGrafter"/>
</dbReference>
<dbReference type="PANTHER" id="PTHR21666">
    <property type="entry name" value="PEPTIDASE-RELATED"/>
    <property type="match status" value="1"/>
</dbReference>
<evidence type="ECO:0000313" key="2">
    <source>
        <dbReference type="EMBL" id="ARN77321.1"/>
    </source>
</evidence>
<dbReference type="Pfam" id="PF01551">
    <property type="entry name" value="Peptidase_M23"/>
    <property type="match status" value="1"/>
</dbReference>
<dbReference type="InterPro" id="IPR016047">
    <property type="entry name" value="M23ase_b-sheet_dom"/>
</dbReference>
<dbReference type="RefSeq" id="WP_085766128.1">
    <property type="nucleotide sequence ID" value="NZ_CP019344.1"/>
</dbReference>
<evidence type="ECO:0000259" key="1">
    <source>
        <dbReference type="Pfam" id="PF01551"/>
    </source>
</evidence>
<name>A0A1W6MI95_9FLAO</name>
<dbReference type="PANTHER" id="PTHR21666:SF285">
    <property type="entry name" value="M23 FAMILY METALLOPEPTIDASE"/>
    <property type="match status" value="1"/>
</dbReference>
<gene>
    <name evidence="2" type="ORF">BST97_04615</name>
</gene>
<dbReference type="Gene3D" id="2.70.70.10">
    <property type="entry name" value="Glucose Permease (Domain IIA)"/>
    <property type="match status" value="1"/>
</dbReference>
<keyword evidence="3" id="KW-1185">Reference proteome</keyword>
<dbReference type="CDD" id="cd12797">
    <property type="entry name" value="M23_peptidase"/>
    <property type="match status" value="1"/>
</dbReference>
<dbReference type="InterPro" id="IPR011055">
    <property type="entry name" value="Dup_hybrid_motif"/>
</dbReference>
<protein>
    <submittedName>
        <fullName evidence="2">Peptidase M23</fullName>
    </submittedName>
</protein>
<evidence type="ECO:0000313" key="3">
    <source>
        <dbReference type="Proteomes" id="UP000193431"/>
    </source>
</evidence>
<organism evidence="2 3">
    <name type="scientific">Nonlabens spongiae</name>
    <dbReference type="NCBI Taxonomy" id="331648"/>
    <lineage>
        <taxon>Bacteria</taxon>
        <taxon>Pseudomonadati</taxon>
        <taxon>Bacteroidota</taxon>
        <taxon>Flavobacteriia</taxon>
        <taxon>Flavobacteriales</taxon>
        <taxon>Flavobacteriaceae</taxon>
        <taxon>Nonlabens</taxon>
    </lineage>
</organism>
<dbReference type="Proteomes" id="UP000193431">
    <property type="component" value="Chromosome"/>
</dbReference>
<dbReference type="AlphaFoldDB" id="A0A1W6MI95"/>
<feature type="domain" description="M23ase beta-sheet core" evidence="1">
    <location>
        <begin position="53"/>
        <end position="123"/>
    </location>
</feature>
<dbReference type="STRING" id="331648.BST97_04615"/>
<accession>A0A1W6MI95</accession>
<dbReference type="OrthoDB" id="9810477at2"/>
<sequence>MIRSSYLLIILSFLSFRYSESQNNIIIDDYFINPLEIDLKLSGNFGELRSNHFHSGLDIKTNQRTGARVVAVANGYVSRIKIERYGYGKALYITHPNGYTSVYGHLEKFAPRIEKYVKNKQYVKESYEIQLFPGDLELRIDQGELIAYSGNSGGSGGPHLHFEIRDSAARPMNPMMMGIEIADTKKPLVRNGMVYPIDRNAIINGENKPMPVRLVQQSDGTFKAPSFRAHGNIGIGINTVDQQNGSNNKNGVFKISTYLNGSKNFEIEFDKYTFAESKRLNQLIDYGFFKKNKSRIMRLYIPDNSPLSLYQNTVNDGVLQLVQPEMNHHFKAEIMDFKGNTSEVVFNIENDYPPNELVVEDESDLTYIHKGTTFREQYGNFHLTIPSGALYDDELLAIQQHLDTLKVHEDEIPLHKNIIIEYNLDSKQGDNLDQYFIGSVASWGKVYPIKTSRKGNRLRASSRYFGTFAVSKDTDVPSITPINFRDKQWISKNQTLKIKIDDATSGVDGYRATVNGKFILMEYDYKTDLLVYDFDDGVVNEKENHLKLIVTDEVGNSNTFEAVFYRKPLNP</sequence>
<dbReference type="InterPro" id="IPR050570">
    <property type="entry name" value="Cell_wall_metabolism_enzyme"/>
</dbReference>
<reference evidence="2 3" key="1">
    <citation type="submission" date="2016-11" db="EMBL/GenBank/DDBJ databases">
        <title>Trade-off between light-utilization and light-protection in marine flavobacteria.</title>
        <authorList>
            <person name="Kumagai Y."/>
        </authorList>
    </citation>
    <scope>NUCLEOTIDE SEQUENCE [LARGE SCALE GENOMIC DNA]</scope>
    <source>
        <strain evidence="2 3">JCM 13191</strain>
    </source>
</reference>
<dbReference type="EMBL" id="CP019344">
    <property type="protein sequence ID" value="ARN77321.1"/>
    <property type="molecule type" value="Genomic_DNA"/>
</dbReference>
<proteinExistence type="predicted"/>
<dbReference type="SUPFAM" id="SSF51261">
    <property type="entry name" value="Duplicated hybrid motif"/>
    <property type="match status" value="1"/>
</dbReference>